<organism evidence="1">
    <name type="scientific">uncultured Thermomicrobiales bacterium</name>
    <dbReference type="NCBI Taxonomy" id="1645740"/>
    <lineage>
        <taxon>Bacteria</taxon>
        <taxon>Pseudomonadati</taxon>
        <taxon>Thermomicrobiota</taxon>
        <taxon>Thermomicrobia</taxon>
        <taxon>Thermomicrobiales</taxon>
        <taxon>environmental samples</taxon>
    </lineage>
</organism>
<dbReference type="EMBL" id="CADCWK010000298">
    <property type="protein sequence ID" value="CAA9571318.1"/>
    <property type="molecule type" value="Genomic_DNA"/>
</dbReference>
<sequence>MSAPAMIHRGPPPAVLRAIPQAFRVVRDLRHRPWAGSISARQGRP</sequence>
<reference evidence="1" key="1">
    <citation type="submission" date="2020-02" db="EMBL/GenBank/DDBJ databases">
        <authorList>
            <person name="Meier V. D."/>
        </authorList>
    </citation>
    <scope>NUCLEOTIDE SEQUENCE</scope>
    <source>
        <strain evidence="1">AVDCRST_MAG33</strain>
    </source>
</reference>
<protein>
    <submittedName>
        <fullName evidence="1">Uncharacterized protein</fullName>
    </submittedName>
</protein>
<proteinExistence type="predicted"/>
<evidence type="ECO:0000313" key="1">
    <source>
        <dbReference type="EMBL" id="CAA9571318.1"/>
    </source>
</evidence>
<dbReference type="AlphaFoldDB" id="A0A6J4VC11"/>
<gene>
    <name evidence="1" type="ORF">AVDCRST_MAG33-2560</name>
</gene>
<name>A0A6J4VC11_9BACT</name>
<accession>A0A6J4VC11</accession>